<dbReference type="InterPro" id="IPR004398">
    <property type="entry name" value="RNA_MeTrfase_RsmD"/>
</dbReference>
<dbReference type="Pfam" id="PF03602">
    <property type="entry name" value="Cons_hypoth95"/>
    <property type="match status" value="1"/>
</dbReference>
<protein>
    <submittedName>
        <fullName evidence="3">Methyltransferase</fullName>
        <ecNumber evidence="3">2.1.1.-</ecNumber>
        <ecNumber evidence="3">2.1.1.171</ecNumber>
    </submittedName>
</protein>
<name>A0A449A3Q5_9BACT</name>
<dbReference type="EC" id="2.1.1.-" evidence="3"/>
<dbReference type="OrthoDB" id="9803017at2"/>
<evidence type="ECO:0000256" key="1">
    <source>
        <dbReference type="ARBA" id="ARBA00022603"/>
    </source>
</evidence>
<dbReference type="PANTHER" id="PTHR43542">
    <property type="entry name" value="METHYLTRANSFERASE"/>
    <property type="match status" value="1"/>
</dbReference>
<dbReference type="PANTHER" id="PTHR43542:SF1">
    <property type="entry name" value="METHYLTRANSFERASE"/>
    <property type="match status" value="1"/>
</dbReference>
<dbReference type="EC" id="2.1.1.171" evidence="3"/>
<dbReference type="AlphaFoldDB" id="A0A449A3Q5"/>
<gene>
    <name evidence="3" type="primary">MCYN0472</name>
    <name evidence="3" type="ORF">NCTC10183_00620</name>
</gene>
<dbReference type="EMBL" id="LR214950">
    <property type="protein sequence ID" value="VEU58834.1"/>
    <property type="molecule type" value="Genomic_DNA"/>
</dbReference>
<sequence length="180" mass="20378">MLRIISGKYRNRKIEQPPLETSRPTMDKVKESIFSSIQFKIVDKTFLDLFSGSGSMAIEAVSRGASSVTLLELNNVAFNIIKKNISSLKIDNINAIKKDSLLFLQNTNETFDFVFIDAPYANYALLNDSLKLIAKRNILNEDGEIIVETNKVSEVIIPEGLRVFKSKRYGKVDILYITHE</sequence>
<dbReference type="RefSeq" id="WP_129620457.1">
    <property type="nucleotide sequence ID" value="NZ_LR214950.1"/>
</dbReference>
<dbReference type="SUPFAM" id="SSF53335">
    <property type="entry name" value="S-adenosyl-L-methionine-dependent methyltransferases"/>
    <property type="match status" value="1"/>
</dbReference>
<evidence type="ECO:0000313" key="3">
    <source>
        <dbReference type="EMBL" id="VEU58834.1"/>
    </source>
</evidence>
<keyword evidence="4" id="KW-1185">Reference proteome</keyword>
<reference evidence="3 4" key="1">
    <citation type="submission" date="2019-01" db="EMBL/GenBank/DDBJ databases">
        <authorList>
            <consortium name="Pathogen Informatics"/>
        </authorList>
    </citation>
    <scope>NUCLEOTIDE SEQUENCE [LARGE SCALE GENOMIC DNA]</scope>
    <source>
        <strain evidence="3 4">NCTC10183</strain>
    </source>
</reference>
<dbReference type="Gene3D" id="3.40.50.150">
    <property type="entry name" value="Vaccinia Virus protein VP39"/>
    <property type="match status" value="1"/>
</dbReference>
<evidence type="ECO:0000256" key="2">
    <source>
        <dbReference type="ARBA" id="ARBA00022679"/>
    </source>
</evidence>
<dbReference type="CDD" id="cd02440">
    <property type="entry name" value="AdoMet_MTases"/>
    <property type="match status" value="1"/>
</dbReference>
<keyword evidence="1 3" id="KW-0489">Methyltransferase</keyword>
<evidence type="ECO:0000313" key="4">
    <source>
        <dbReference type="Proteomes" id="UP000290568"/>
    </source>
</evidence>
<dbReference type="PIRSF" id="PIRSF004553">
    <property type="entry name" value="CHP00095"/>
    <property type="match status" value="1"/>
</dbReference>
<keyword evidence="2 3" id="KW-0808">Transferase</keyword>
<accession>A0A449A3Q5</accession>
<proteinExistence type="predicted"/>
<dbReference type="Proteomes" id="UP000290568">
    <property type="component" value="Chromosome"/>
</dbReference>
<organism evidence="3 4">
    <name type="scientific">Mycoplasmopsis gallinacea</name>
    <dbReference type="NCBI Taxonomy" id="29556"/>
    <lineage>
        <taxon>Bacteria</taxon>
        <taxon>Bacillati</taxon>
        <taxon>Mycoplasmatota</taxon>
        <taxon>Mycoplasmoidales</taxon>
        <taxon>Metamycoplasmataceae</taxon>
        <taxon>Mycoplasmopsis</taxon>
    </lineage>
</organism>
<dbReference type="GO" id="GO:0052913">
    <property type="term" value="F:16S rRNA (guanine(966)-N(2))-methyltransferase activity"/>
    <property type="evidence" value="ECO:0007669"/>
    <property type="project" value="UniProtKB-EC"/>
</dbReference>
<dbReference type="NCBIfam" id="TIGR00095">
    <property type="entry name" value="16S rRNA (guanine(966)-N(2))-methyltransferase RsmD"/>
    <property type="match status" value="1"/>
</dbReference>
<dbReference type="InterPro" id="IPR029063">
    <property type="entry name" value="SAM-dependent_MTases_sf"/>
</dbReference>